<dbReference type="PANTHER" id="PTHR30050">
    <property type="entry name" value="CHROMOSOMAL REPLICATION INITIATOR PROTEIN DNAA"/>
    <property type="match status" value="1"/>
</dbReference>
<evidence type="ECO:0000256" key="2">
    <source>
        <dbReference type="ARBA" id="ARBA00022741"/>
    </source>
</evidence>
<dbReference type="Pfam" id="PF01695">
    <property type="entry name" value="IstB_IS21"/>
    <property type="match status" value="1"/>
</dbReference>
<proteinExistence type="inferred from homology"/>
<dbReference type="Proteomes" id="UP000639516">
    <property type="component" value="Unassembled WGS sequence"/>
</dbReference>
<dbReference type="SMART" id="SM00382">
    <property type="entry name" value="AAA"/>
    <property type="match status" value="1"/>
</dbReference>
<feature type="compositionally biased region" description="Basic and acidic residues" evidence="4">
    <location>
        <begin position="235"/>
        <end position="252"/>
    </location>
</feature>
<keyword evidence="3 6" id="KW-0067">ATP-binding</keyword>
<evidence type="ECO:0000313" key="6">
    <source>
        <dbReference type="EMBL" id="MBC9983170.1"/>
    </source>
</evidence>
<dbReference type="InterPro" id="IPR002611">
    <property type="entry name" value="IstB_ATP-bd"/>
</dbReference>
<evidence type="ECO:0000256" key="1">
    <source>
        <dbReference type="ARBA" id="ARBA00008059"/>
    </source>
</evidence>
<comment type="caution">
    <text evidence="6">The sequence shown here is derived from an EMBL/GenBank/DDBJ whole genome shotgun (WGS) entry which is preliminary data.</text>
</comment>
<comment type="similarity">
    <text evidence="1">Belongs to the IS21/IS1162 putative ATP-binding protein family.</text>
</comment>
<feature type="region of interest" description="Disordered" evidence="4">
    <location>
        <begin position="235"/>
        <end position="263"/>
    </location>
</feature>
<keyword evidence="2" id="KW-0547">Nucleotide-binding</keyword>
<dbReference type="CDD" id="cd00009">
    <property type="entry name" value="AAA"/>
    <property type="match status" value="1"/>
</dbReference>
<dbReference type="InterPro" id="IPR028350">
    <property type="entry name" value="DNAC/IstB-like"/>
</dbReference>
<evidence type="ECO:0000256" key="3">
    <source>
        <dbReference type="ARBA" id="ARBA00022840"/>
    </source>
</evidence>
<dbReference type="InterPro" id="IPR047661">
    <property type="entry name" value="IstB"/>
</dbReference>
<dbReference type="SUPFAM" id="SSF52540">
    <property type="entry name" value="P-loop containing nucleoside triphosphate hydrolases"/>
    <property type="match status" value="1"/>
</dbReference>
<evidence type="ECO:0000259" key="5">
    <source>
        <dbReference type="SMART" id="SM00382"/>
    </source>
</evidence>
<dbReference type="PIRSF" id="PIRSF003073">
    <property type="entry name" value="DNAC_TnpB_IstB"/>
    <property type="match status" value="1"/>
</dbReference>
<sequence>MLFHPTVDRLRALGLAAMADTFVELQNNPEAAGMPHADWLGLLVDREVTARDNRRLTRRLTSAKLRQAATIENVDYRTARGLDRSLFQNLVTCQWIRDSNHLVIVGPTGTGKSWLACALGNKACRDGFSVLYKRTSRLFADLAQARGEGRLARLIAALERVNLLILDDWGPEPLTADQRRDLLEIVDDRYDKGSLLITSQVPVSQWHDVIADPTLGDAILDRIIHNAHRIELKGDSLRRQAGEKKNREHLAPDRPAGPQAPPARVATSLVGALRAAHGALPWTAETIFEPTRQP</sequence>
<dbReference type="PANTHER" id="PTHR30050:SF4">
    <property type="entry name" value="ATP-BINDING PROTEIN RV3427C IN INSERTION SEQUENCE-RELATED"/>
    <property type="match status" value="1"/>
</dbReference>
<reference evidence="6 7" key="1">
    <citation type="journal article" date="2020" name="Arch. Microbiol.">
        <title>Bradyrhizobium campsiandrae sp. nov., a nitrogen-fixing bacterial strain isolated from a native leguminous tree from the Amazon adapted to flooded conditions.</title>
        <authorList>
            <person name="Cabral Michel D."/>
            <person name="Martins da Costa E."/>
            <person name="Azarias Guimaraes A."/>
            <person name="Soares de Carvalho T."/>
            <person name="Santos de Castro Caputo P."/>
            <person name="Willems A."/>
            <person name="de Souza Moreira F.M."/>
        </authorList>
    </citation>
    <scope>NUCLEOTIDE SEQUENCE [LARGE SCALE GENOMIC DNA]</scope>
    <source>
        <strain evidence="7">INPA 384B</strain>
    </source>
</reference>
<protein>
    <submittedName>
        <fullName evidence="6">ATP-binding protein</fullName>
    </submittedName>
</protein>
<organism evidence="6 7">
    <name type="scientific">Bradyrhizobium campsiandrae</name>
    <dbReference type="NCBI Taxonomy" id="1729892"/>
    <lineage>
        <taxon>Bacteria</taxon>
        <taxon>Pseudomonadati</taxon>
        <taxon>Pseudomonadota</taxon>
        <taxon>Alphaproteobacteria</taxon>
        <taxon>Hyphomicrobiales</taxon>
        <taxon>Nitrobacteraceae</taxon>
        <taxon>Bradyrhizobium</taxon>
    </lineage>
</organism>
<dbReference type="InterPro" id="IPR027417">
    <property type="entry name" value="P-loop_NTPase"/>
</dbReference>
<dbReference type="InterPro" id="IPR003593">
    <property type="entry name" value="AAA+_ATPase"/>
</dbReference>
<dbReference type="GO" id="GO:0005524">
    <property type="term" value="F:ATP binding"/>
    <property type="evidence" value="ECO:0007669"/>
    <property type="project" value="UniProtKB-KW"/>
</dbReference>
<gene>
    <name evidence="6" type="ORF">HA482_33740</name>
</gene>
<dbReference type="EMBL" id="JAATTO010000063">
    <property type="protein sequence ID" value="MBC9983170.1"/>
    <property type="molecule type" value="Genomic_DNA"/>
</dbReference>
<evidence type="ECO:0000313" key="7">
    <source>
        <dbReference type="Proteomes" id="UP000639516"/>
    </source>
</evidence>
<name>A0ABR7UGV9_9BRAD</name>
<feature type="domain" description="AAA+ ATPase" evidence="5">
    <location>
        <begin position="98"/>
        <end position="231"/>
    </location>
</feature>
<keyword evidence="7" id="KW-1185">Reference proteome</keyword>
<accession>A0ABR7UGV9</accession>
<evidence type="ECO:0000256" key="4">
    <source>
        <dbReference type="SAM" id="MobiDB-lite"/>
    </source>
</evidence>
<dbReference type="Gene3D" id="3.40.50.300">
    <property type="entry name" value="P-loop containing nucleotide triphosphate hydrolases"/>
    <property type="match status" value="1"/>
</dbReference>
<dbReference type="NCBIfam" id="NF038214">
    <property type="entry name" value="IS21_help_AAA"/>
    <property type="match status" value="1"/>
</dbReference>